<dbReference type="Proteomes" id="UP001189429">
    <property type="component" value="Unassembled WGS sequence"/>
</dbReference>
<feature type="transmembrane region" description="Helical" evidence="1">
    <location>
        <begin position="122"/>
        <end position="143"/>
    </location>
</feature>
<organism evidence="2 3">
    <name type="scientific">Prorocentrum cordatum</name>
    <dbReference type="NCBI Taxonomy" id="2364126"/>
    <lineage>
        <taxon>Eukaryota</taxon>
        <taxon>Sar</taxon>
        <taxon>Alveolata</taxon>
        <taxon>Dinophyceae</taxon>
        <taxon>Prorocentrales</taxon>
        <taxon>Prorocentraceae</taxon>
        <taxon>Prorocentrum</taxon>
    </lineage>
</organism>
<reference evidence="2" key="1">
    <citation type="submission" date="2023-10" db="EMBL/GenBank/DDBJ databases">
        <authorList>
            <person name="Chen Y."/>
            <person name="Shah S."/>
            <person name="Dougan E. K."/>
            <person name="Thang M."/>
            <person name="Chan C."/>
        </authorList>
    </citation>
    <scope>NUCLEOTIDE SEQUENCE [LARGE SCALE GENOMIC DNA]</scope>
</reference>
<gene>
    <name evidence="2" type="ORF">PCOR1329_LOCUS38904</name>
</gene>
<evidence type="ECO:0000313" key="2">
    <source>
        <dbReference type="EMBL" id="CAK0844957.1"/>
    </source>
</evidence>
<accession>A0ABN9TIH9</accession>
<comment type="caution">
    <text evidence="2">The sequence shown here is derived from an EMBL/GenBank/DDBJ whole genome shotgun (WGS) entry which is preliminary data.</text>
</comment>
<evidence type="ECO:0000256" key="1">
    <source>
        <dbReference type="SAM" id="Phobius"/>
    </source>
</evidence>
<keyword evidence="3" id="KW-1185">Reference proteome</keyword>
<proteinExistence type="predicted"/>
<feature type="transmembrane region" description="Helical" evidence="1">
    <location>
        <begin position="74"/>
        <end position="91"/>
    </location>
</feature>
<feature type="transmembrane region" description="Helical" evidence="1">
    <location>
        <begin position="33"/>
        <end position="53"/>
    </location>
</feature>
<sequence>MLDPRGAGAWGRGLSPLASGGSADMVEEGGDKIVWVCTAVSVGFAGYKGYVLLAPLVLEDVQDADTSSCNEEDGVIGVLMLLFASILGVFLSRCKDLAVASGYVQAAAECVFQVSGLLLEPLISLVVKLLLPIQLLASFFLFLSTGFRRDDMGDLVIEFDEDCPGVEAIVYYIERASATPSRATSSPMRRSLRGGGSY</sequence>
<protein>
    <recommendedName>
        <fullName evidence="4">H(+)-exporting diphosphatase</fullName>
    </recommendedName>
</protein>
<keyword evidence="1" id="KW-0472">Membrane</keyword>
<keyword evidence="1" id="KW-1133">Transmembrane helix</keyword>
<evidence type="ECO:0008006" key="4">
    <source>
        <dbReference type="Google" id="ProtNLM"/>
    </source>
</evidence>
<evidence type="ECO:0000313" key="3">
    <source>
        <dbReference type="Proteomes" id="UP001189429"/>
    </source>
</evidence>
<name>A0ABN9TIH9_9DINO</name>
<keyword evidence="1" id="KW-0812">Transmembrane</keyword>
<dbReference type="EMBL" id="CAUYUJ010014705">
    <property type="protein sequence ID" value="CAK0844957.1"/>
    <property type="molecule type" value="Genomic_DNA"/>
</dbReference>